<dbReference type="GO" id="GO:0005524">
    <property type="term" value="F:ATP binding"/>
    <property type="evidence" value="ECO:0007669"/>
    <property type="project" value="UniProtKB-KW"/>
</dbReference>
<dbReference type="OrthoDB" id="6123450at2759"/>
<evidence type="ECO:0000256" key="2">
    <source>
        <dbReference type="ARBA" id="ARBA00022679"/>
    </source>
</evidence>
<dbReference type="PANTHER" id="PTHR46999">
    <property type="entry name" value="ALPHA-GLUCAN WATER DIKINASE 1, CHLOROPLASTIC-RELATED"/>
    <property type="match status" value="1"/>
</dbReference>
<dbReference type="InterPro" id="IPR055495">
    <property type="entry name" value="CWD_DUF7067"/>
</dbReference>
<keyword evidence="6" id="KW-0067">ATP-binding</keyword>
<keyword evidence="3" id="KW-0479">Metal-binding</keyword>
<proteinExistence type="predicted"/>
<evidence type="ECO:0008006" key="14">
    <source>
        <dbReference type="Google" id="ProtNLM"/>
    </source>
</evidence>
<evidence type="ECO:0000256" key="8">
    <source>
        <dbReference type="ARBA" id="ARBA00023277"/>
    </source>
</evidence>
<feature type="domain" description="Alpha-glucan water dikinase phosphohistidine-like" evidence="9">
    <location>
        <begin position="965"/>
        <end position="1077"/>
    </location>
</feature>
<feature type="domain" description="DUF7067" evidence="11">
    <location>
        <begin position="146"/>
        <end position="199"/>
    </location>
</feature>
<evidence type="ECO:0000256" key="3">
    <source>
        <dbReference type="ARBA" id="ARBA00022723"/>
    </source>
</evidence>
<dbReference type="GO" id="GO:0046872">
    <property type="term" value="F:metal ion binding"/>
    <property type="evidence" value="ECO:0007669"/>
    <property type="project" value="UniProtKB-KW"/>
</dbReference>
<dbReference type="Pfam" id="PF23166">
    <property type="entry name" value="Ig_N_CWD1"/>
    <property type="match status" value="2"/>
</dbReference>
<keyword evidence="4" id="KW-0547">Nucleotide-binding</keyword>
<dbReference type="Proteomes" id="UP000541444">
    <property type="component" value="Unassembled WGS sequence"/>
</dbReference>
<dbReference type="EMBL" id="JACGCM010000779">
    <property type="protein sequence ID" value="KAF6166769.1"/>
    <property type="molecule type" value="Genomic_DNA"/>
</dbReference>
<dbReference type="Pfam" id="PF23229">
    <property type="entry name" value="DUF7067"/>
    <property type="match status" value="1"/>
</dbReference>
<evidence type="ECO:0000256" key="5">
    <source>
        <dbReference type="ARBA" id="ARBA00022777"/>
    </source>
</evidence>
<evidence type="ECO:0000313" key="12">
    <source>
        <dbReference type="EMBL" id="KAF6166769.1"/>
    </source>
</evidence>
<evidence type="ECO:0000259" key="10">
    <source>
        <dbReference type="Pfam" id="PF23166"/>
    </source>
</evidence>
<dbReference type="PANTHER" id="PTHR46999:SF4">
    <property type="entry name" value="ALPHA-GLUCAN WATER DIKINASE 2"/>
    <property type="match status" value="1"/>
</dbReference>
<name>A0A7J7NHR2_9MAGN</name>
<evidence type="ECO:0000313" key="13">
    <source>
        <dbReference type="Proteomes" id="UP000541444"/>
    </source>
</evidence>
<comment type="caution">
    <text evidence="12">The sequence shown here is derived from an EMBL/GenBank/DDBJ whole genome shotgun (WGS) entry which is preliminary data.</text>
</comment>
<feature type="domain" description="Alpha-glucan water dikinase-like N-terminal Ig-like" evidence="10">
    <location>
        <begin position="263"/>
        <end position="378"/>
    </location>
</feature>
<organism evidence="12 13">
    <name type="scientific">Kingdonia uniflora</name>
    <dbReference type="NCBI Taxonomy" id="39325"/>
    <lineage>
        <taxon>Eukaryota</taxon>
        <taxon>Viridiplantae</taxon>
        <taxon>Streptophyta</taxon>
        <taxon>Embryophyta</taxon>
        <taxon>Tracheophyta</taxon>
        <taxon>Spermatophyta</taxon>
        <taxon>Magnoliopsida</taxon>
        <taxon>Ranunculales</taxon>
        <taxon>Circaeasteraceae</taxon>
        <taxon>Kingdonia</taxon>
    </lineage>
</organism>
<keyword evidence="5" id="KW-0418">Kinase</keyword>
<dbReference type="Pfam" id="PF22973">
    <property type="entry name" value="GWD1_pHisD"/>
    <property type="match status" value="1"/>
</dbReference>
<feature type="domain" description="Alpha-glucan water dikinase-like N-terminal Ig-like" evidence="10">
    <location>
        <begin position="15"/>
        <end position="132"/>
    </location>
</feature>
<evidence type="ECO:0000259" key="9">
    <source>
        <dbReference type="Pfam" id="PF22973"/>
    </source>
</evidence>
<evidence type="ECO:0000259" key="11">
    <source>
        <dbReference type="Pfam" id="PF23229"/>
    </source>
</evidence>
<dbReference type="InterPro" id="IPR056301">
    <property type="entry name" value="GWD-like_N_Ig"/>
</dbReference>
<gene>
    <name evidence="12" type="ORF">GIB67_005645</name>
</gene>
<evidence type="ECO:0000256" key="4">
    <source>
        <dbReference type="ARBA" id="ARBA00022741"/>
    </source>
</evidence>
<dbReference type="AlphaFoldDB" id="A0A7J7NHR2"/>
<keyword evidence="13" id="KW-1185">Reference proteome</keyword>
<keyword evidence="7" id="KW-0460">Magnesium</keyword>
<dbReference type="InterPro" id="IPR054481">
    <property type="entry name" value="GWD1_pHisD"/>
</dbReference>
<dbReference type="GO" id="GO:0016301">
    <property type="term" value="F:kinase activity"/>
    <property type="evidence" value="ECO:0007669"/>
    <property type="project" value="UniProtKB-KW"/>
</dbReference>
<evidence type="ECO:0000256" key="7">
    <source>
        <dbReference type="ARBA" id="ARBA00022842"/>
    </source>
</evidence>
<sequence>MSSSKSTGILVPLIHKFDLGGGTQLQVKVSGSSKGCNAKIEFQLNNCSKPWLIHWGGLYRGQTNWVLPACRSTGTITYKQNAFQTPFMKSDDFYLITIELQDPKIDFIEFILKDEDHNRWLKLNHHNFRIEIPEDEVVASRPSVPKDIVERKAYLLWESKGRPRNSPQQQQQDYDDALRELQNKLSKGISLDDLRNSSEAASTKRAVDSKYQSTPVNSSISSVYCRRQNVAQWLHKRSGGQDKGAYLLASYLAGGDHVLVQKKFNTGNQEIVAILKTVRGEYHVLVAVSMKGAAVLHWGVSKVSAGEWLVPPPEIIPERSKMVDGACQTYFKEVIAGEQLFQLVDINLHRREFVGIQFIIWSGESWIKNNGSNFSFDLKPVIPKLGKGDGGGKGIIKWLLDEISQREKDAERSLMHRFNIATELTERCKVEGELGLIAIMVWLRFMSCRQLTWNKNYNVKPRLAFPSFRRRLASMGPIWQEIEGSYKPCSTEKDKVVWKLTTQGIFTTKSVWQATRRIWSQILHKLGYLKVIDGWDAEATWIISKATVDSSGGKILRIAFCATIYPICEISAAQDKFTDLLQKIYHNQPNDREIVRLIMQCIGRGGQGDVGQKIRDEILVLQRNNDCKGGMMEEWHQKLHNNSSPDDVIICQALLDYVKSDFRIDVYWQTLNAHGLTKNILRSYDRPILSEPHFRVNTKEGLVRDLTSYLKTLKAVHSGADLESNIETCLGYSSKGYNIMDGGQLSSVSGLTSRLQESLKFVKVHVDDKNIGPLMEKLLESRIELRPILSTSHGRLKDLIFLDIALDSAVRTTMERGFKELSNAQLPDIMLFMSLMLENLSLSTVDNEDLIYCTKDWYRVCELYRPNEEQWALHAKAVIDRVQLVLTDRSQYYQEVIQPSAQYLGGLLGVEKWTIDIFTEELIRAGSAPTLSMFVNRLDPTLRKIANLGCFLNDLQHCSKNGYNSWQIISPMEVCGFVTSVNELTTVQSKVYKKPTIIIANKVRGEEEIPDGVVAVLTPDMPDVLSHVSVRARNNKVCFATCFDRSILRDLQQKDGKAISIKLRSASLVISDISTSSLSLDPNVQFVVPRGITLKKKTFGGKYAVSVEEFTTEMIGAKSRNIQFLRGKIPAWIKIPTSVALPFGVFEAVLSADMNKS</sequence>
<protein>
    <recommendedName>
        <fullName evidence="14">Alpha-glucan water dikinase 2</fullName>
    </recommendedName>
</protein>
<evidence type="ECO:0000256" key="6">
    <source>
        <dbReference type="ARBA" id="ARBA00022840"/>
    </source>
</evidence>
<keyword evidence="8" id="KW-0119">Carbohydrate metabolism</keyword>
<reference evidence="12 13" key="1">
    <citation type="journal article" date="2020" name="IScience">
        <title>Genome Sequencing of the Endangered Kingdonia uniflora (Circaeasteraceae, Ranunculales) Reveals Potential Mechanisms of Evolutionary Specialization.</title>
        <authorList>
            <person name="Sun Y."/>
            <person name="Deng T."/>
            <person name="Zhang A."/>
            <person name="Moore M.J."/>
            <person name="Landis J.B."/>
            <person name="Lin N."/>
            <person name="Zhang H."/>
            <person name="Zhang X."/>
            <person name="Huang J."/>
            <person name="Zhang X."/>
            <person name="Sun H."/>
            <person name="Wang H."/>
        </authorList>
    </citation>
    <scope>NUCLEOTIDE SEQUENCE [LARGE SCALE GENOMIC DNA]</scope>
    <source>
        <strain evidence="12">TB1705</strain>
        <tissue evidence="12">Leaf</tissue>
    </source>
</reference>
<evidence type="ECO:0000256" key="1">
    <source>
        <dbReference type="ARBA" id="ARBA00001946"/>
    </source>
</evidence>
<comment type="cofactor">
    <cofactor evidence="1">
        <name>Mg(2+)</name>
        <dbReference type="ChEBI" id="CHEBI:18420"/>
    </cofactor>
</comment>
<accession>A0A7J7NHR2</accession>
<keyword evidence="2" id="KW-0808">Transferase</keyword>